<evidence type="ECO:0000313" key="2">
    <source>
        <dbReference type="Proteomes" id="UP000886796"/>
    </source>
</evidence>
<proteinExistence type="predicted"/>
<reference evidence="1" key="2">
    <citation type="journal article" date="2021" name="PeerJ">
        <title>Extensive microbial diversity within the chicken gut microbiome revealed by metagenomics and culture.</title>
        <authorList>
            <person name="Gilroy R."/>
            <person name="Ravi A."/>
            <person name="Getino M."/>
            <person name="Pursley I."/>
            <person name="Horton D.L."/>
            <person name="Alikhan N.F."/>
            <person name="Baker D."/>
            <person name="Gharbi K."/>
            <person name="Hall N."/>
            <person name="Watson M."/>
            <person name="Adriaenssens E.M."/>
            <person name="Foster-Nyarko E."/>
            <person name="Jarju S."/>
            <person name="Secka A."/>
            <person name="Antonio M."/>
            <person name="Oren A."/>
            <person name="Chaudhuri R.R."/>
            <person name="La Ragione R."/>
            <person name="Hildebrand F."/>
            <person name="Pallen M.J."/>
        </authorList>
    </citation>
    <scope>NUCLEOTIDE SEQUENCE</scope>
    <source>
        <strain evidence="1">13361</strain>
    </source>
</reference>
<name>A0A9D1CLX0_9FIRM</name>
<gene>
    <name evidence="1" type="ORF">IAB74_02985</name>
</gene>
<accession>A0A9D1CLX0</accession>
<reference evidence="1" key="1">
    <citation type="submission" date="2020-10" db="EMBL/GenBank/DDBJ databases">
        <authorList>
            <person name="Gilroy R."/>
        </authorList>
    </citation>
    <scope>NUCLEOTIDE SEQUENCE</scope>
    <source>
        <strain evidence="1">13361</strain>
    </source>
</reference>
<sequence>MSVEQETFLSGYCRCTDGSRMVAVVTEDHILVETDCNYPDCPYTTECCIAAGIRELCKES</sequence>
<dbReference type="AlphaFoldDB" id="A0A9D1CLX0"/>
<dbReference type="Proteomes" id="UP000886796">
    <property type="component" value="Unassembled WGS sequence"/>
</dbReference>
<comment type="caution">
    <text evidence="1">The sequence shown here is derived from an EMBL/GenBank/DDBJ whole genome shotgun (WGS) entry which is preliminary data.</text>
</comment>
<protein>
    <submittedName>
        <fullName evidence="1">Uncharacterized protein</fullName>
    </submittedName>
</protein>
<evidence type="ECO:0000313" key="1">
    <source>
        <dbReference type="EMBL" id="HIQ67458.1"/>
    </source>
</evidence>
<organism evidence="1 2">
    <name type="scientific">Candidatus Faecousia excrementigallinarum</name>
    <dbReference type="NCBI Taxonomy" id="2840806"/>
    <lineage>
        <taxon>Bacteria</taxon>
        <taxon>Bacillati</taxon>
        <taxon>Bacillota</taxon>
        <taxon>Clostridia</taxon>
        <taxon>Eubacteriales</taxon>
        <taxon>Oscillospiraceae</taxon>
        <taxon>Faecousia</taxon>
    </lineage>
</organism>
<dbReference type="EMBL" id="DVFK01000042">
    <property type="protein sequence ID" value="HIQ67458.1"/>
    <property type="molecule type" value="Genomic_DNA"/>
</dbReference>